<dbReference type="FunFam" id="1.10.10.60:FF:000002">
    <property type="entry name" value="Myb family transcription factor"/>
    <property type="match status" value="1"/>
</dbReference>
<evidence type="ECO:0000256" key="5">
    <source>
        <dbReference type="ARBA" id="ARBA00023163"/>
    </source>
</evidence>
<keyword evidence="4" id="KW-0175">Coiled coil</keyword>
<dbReference type="AlphaFoldDB" id="A0ABD2XSR1"/>
<dbReference type="InterPro" id="IPR046955">
    <property type="entry name" value="PHR1-like"/>
</dbReference>
<gene>
    <name evidence="9" type="ORF">ACH5RR_040685</name>
</gene>
<dbReference type="InterPro" id="IPR017930">
    <property type="entry name" value="Myb_dom"/>
</dbReference>
<comment type="caution">
    <text evidence="9">The sequence shown here is derived from an EMBL/GenBank/DDBJ whole genome shotgun (WGS) entry which is preliminary data.</text>
</comment>
<dbReference type="InterPro" id="IPR006447">
    <property type="entry name" value="Myb_dom_plants"/>
</dbReference>
<name>A0ABD2XSR1_9GENT</name>
<dbReference type="Proteomes" id="UP001630127">
    <property type="component" value="Unassembled WGS sequence"/>
</dbReference>
<keyword evidence="3" id="KW-0805">Transcription regulation</keyword>
<keyword evidence="6" id="KW-0539">Nucleus</keyword>
<dbReference type="InterPro" id="IPR009057">
    <property type="entry name" value="Homeodomain-like_sf"/>
</dbReference>
<dbReference type="SUPFAM" id="SSF46689">
    <property type="entry name" value="Homeodomain-like"/>
    <property type="match status" value="1"/>
</dbReference>
<feature type="region of interest" description="Disordered" evidence="7">
    <location>
        <begin position="96"/>
        <end position="130"/>
    </location>
</feature>
<organism evidence="9 10">
    <name type="scientific">Cinchona calisaya</name>
    <dbReference type="NCBI Taxonomy" id="153742"/>
    <lineage>
        <taxon>Eukaryota</taxon>
        <taxon>Viridiplantae</taxon>
        <taxon>Streptophyta</taxon>
        <taxon>Embryophyta</taxon>
        <taxon>Tracheophyta</taxon>
        <taxon>Spermatophyta</taxon>
        <taxon>Magnoliopsida</taxon>
        <taxon>eudicotyledons</taxon>
        <taxon>Gunneridae</taxon>
        <taxon>Pentapetalae</taxon>
        <taxon>asterids</taxon>
        <taxon>lamiids</taxon>
        <taxon>Gentianales</taxon>
        <taxon>Rubiaceae</taxon>
        <taxon>Cinchonoideae</taxon>
        <taxon>Cinchoneae</taxon>
        <taxon>Cinchona</taxon>
    </lineage>
</organism>
<evidence type="ECO:0000313" key="10">
    <source>
        <dbReference type="Proteomes" id="UP001630127"/>
    </source>
</evidence>
<feature type="compositionally biased region" description="Basic and acidic residues" evidence="7">
    <location>
        <begin position="103"/>
        <end position="112"/>
    </location>
</feature>
<dbReference type="GO" id="GO:0005634">
    <property type="term" value="C:nucleus"/>
    <property type="evidence" value="ECO:0007669"/>
    <property type="project" value="UniProtKB-SubCell"/>
</dbReference>
<feature type="domain" description="HTH myb-type" evidence="8">
    <location>
        <begin position="38"/>
        <end position="98"/>
    </location>
</feature>
<dbReference type="Pfam" id="PF14379">
    <property type="entry name" value="Myb_CC_LHEQLE"/>
    <property type="match status" value="1"/>
</dbReference>
<protein>
    <recommendedName>
        <fullName evidence="8">HTH myb-type domain-containing protein</fullName>
    </recommendedName>
</protein>
<dbReference type="NCBIfam" id="TIGR01557">
    <property type="entry name" value="myb_SHAQKYF"/>
    <property type="match status" value="1"/>
</dbReference>
<comment type="similarity">
    <text evidence="2">Belongs to the MYB-CC family.</text>
</comment>
<proteinExistence type="inferred from homology"/>
<dbReference type="PROSITE" id="PS51294">
    <property type="entry name" value="HTH_MYB"/>
    <property type="match status" value="1"/>
</dbReference>
<evidence type="ECO:0000256" key="6">
    <source>
        <dbReference type="ARBA" id="ARBA00023242"/>
    </source>
</evidence>
<evidence type="ECO:0000256" key="3">
    <source>
        <dbReference type="ARBA" id="ARBA00023015"/>
    </source>
</evidence>
<accession>A0ABD2XSR1</accession>
<comment type="subcellular location">
    <subcellularLocation>
        <location evidence="1">Nucleus</location>
    </subcellularLocation>
</comment>
<evidence type="ECO:0000256" key="1">
    <source>
        <dbReference type="ARBA" id="ARBA00004123"/>
    </source>
</evidence>
<keyword evidence="10" id="KW-1185">Reference proteome</keyword>
<reference evidence="9 10" key="1">
    <citation type="submission" date="2024-11" db="EMBL/GenBank/DDBJ databases">
        <title>A near-complete genome assembly of Cinchona calisaya.</title>
        <authorList>
            <person name="Lian D.C."/>
            <person name="Zhao X.W."/>
            <person name="Wei L."/>
        </authorList>
    </citation>
    <scope>NUCLEOTIDE SEQUENCE [LARGE SCALE GENOMIC DNA]</scope>
    <source>
        <tissue evidence="9">Nenye</tissue>
    </source>
</reference>
<evidence type="ECO:0000256" key="7">
    <source>
        <dbReference type="SAM" id="MobiDB-lite"/>
    </source>
</evidence>
<evidence type="ECO:0000256" key="2">
    <source>
        <dbReference type="ARBA" id="ARBA00006783"/>
    </source>
</evidence>
<evidence type="ECO:0000259" key="8">
    <source>
        <dbReference type="PROSITE" id="PS51294"/>
    </source>
</evidence>
<keyword evidence="5" id="KW-0804">Transcription</keyword>
<dbReference type="PANTHER" id="PTHR31499">
    <property type="entry name" value="MYB FAMILY TRANSCRIPTION FACTOR PHL11"/>
    <property type="match status" value="1"/>
</dbReference>
<dbReference type="PANTHER" id="PTHR31499:SF23">
    <property type="entry name" value="MYB FAMILY TRANSCRIPTION FACTOR PHL11"/>
    <property type="match status" value="1"/>
</dbReference>
<evidence type="ECO:0000313" key="9">
    <source>
        <dbReference type="EMBL" id="KAL3497953.1"/>
    </source>
</evidence>
<dbReference type="InterPro" id="IPR001005">
    <property type="entry name" value="SANT/Myb"/>
</dbReference>
<sequence length="283" mass="31204">MERMYGGGVGGGGVGEGSCYPYERNGGGGGGGGVVMTRDPKPRLRWTADLHERFVDAVTKLGGPDKATPKSVLRVMGLKGLTLYHLKSHLQKYRLGQQAKKQNTAEHSKENSGDSYGHYNFHAPGSSSISSKMSTEQKEIPISETLKSQIEVQKRLQEQLEVQKKLQMRIEAQGKYLQAILEKAQKSLSVDVNSPSNLEATKAQLSEFNLALSSFIDDVNGEERNANIMDKTILNDMMNRKLSETDYLGMNHEDTNNVKPRLVGGSINFDLNTRSSYDFIGTS</sequence>
<dbReference type="EMBL" id="JBJUIK010000017">
    <property type="protein sequence ID" value="KAL3497953.1"/>
    <property type="molecule type" value="Genomic_DNA"/>
</dbReference>
<evidence type="ECO:0000256" key="4">
    <source>
        <dbReference type="ARBA" id="ARBA00023054"/>
    </source>
</evidence>
<dbReference type="Gene3D" id="1.10.10.60">
    <property type="entry name" value="Homeodomain-like"/>
    <property type="match status" value="1"/>
</dbReference>
<dbReference type="InterPro" id="IPR025756">
    <property type="entry name" value="Myb_CC_LHEQLE"/>
</dbReference>
<dbReference type="Pfam" id="PF00249">
    <property type="entry name" value="Myb_DNA-binding"/>
    <property type="match status" value="1"/>
</dbReference>